<dbReference type="EMBL" id="BAABGY010000006">
    <property type="protein sequence ID" value="GAA4325920.1"/>
    <property type="molecule type" value="Genomic_DNA"/>
</dbReference>
<keyword evidence="3" id="KW-1185">Reference proteome</keyword>
<comment type="caution">
    <text evidence="2">The sequence shown here is derived from an EMBL/GenBank/DDBJ whole genome shotgun (WGS) entry which is preliminary data.</text>
</comment>
<evidence type="ECO:0000256" key="1">
    <source>
        <dbReference type="SAM" id="MobiDB-lite"/>
    </source>
</evidence>
<dbReference type="Proteomes" id="UP001501725">
    <property type="component" value="Unassembled WGS sequence"/>
</dbReference>
<organism evidence="2 3">
    <name type="scientific">Flaviaesturariibacter amylovorans</name>
    <dbReference type="NCBI Taxonomy" id="1084520"/>
    <lineage>
        <taxon>Bacteria</taxon>
        <taxon>Pseudomonadati</taxon>
        <taxon>Bacteroidota</taxon>
        <taxon>Chitinophagia</taxon>
        <taxon>Chitinophagales</taxon>
        <taxon>Chitinophagaceae</taxon>
        <taxon>Flaviaestuariibacter</taxon>
    </lineage>
</organism>
<reference evidence="3" key="1">
    <citation type="journal article" date="2019" name="Int. J. Syst. Evol. Microbiol.">
        <title>The Global Catalogue of Microorganisms (GCM) 10K type strain sequencing project: providing services to taxonomists for standard genome sequencing and annotation.</title>
        <authorList>
            <consortium name="The Broad Institute Genomics Platform"/>
            <consortium name="The Broad Institute Genome Sequencing Center for Infectious Disease"/>
            <person name="Wu L."/>
            <person name="Ma J."/>
        </authorList>
    </citation>
    <scope>NUCLEOTIDE SEQUENCE [LARGE SCALE GENOMIC DNA]</scope>
    <source>
        <strain evidence="3">JCM 17919</strain>
    </source>
</reference>
<evidence type="ECO:0008006" key="4">
    <source>
        <dbReference type="Google" id="ProtNLM"/>
    </source>
</evidence>
<proteinExistence type="predicted"/>
<name>A0ABP8GKC8_9BACT</name>
<evidence type="ECO:0000313" key="2">
    <source>
        <dbReference type="EMBL" id="GAA4325920.1"/>
    </source>
</evidence>
<evidence type="ECO:0000313" key="3">
    <source>
        <dbReference type="Proteomes" id="UP001501725"/>
    </source>
</evidence>
<sequence length="204" mass="21889">MDMDPEKTGLVPPQEGGGQSNTEASRSFGSEAEANTFFDVLKARLLNVNDWHRMAGAATAVFQLTDAEGLEVDRTVQAGDHFKIDIPGPGSVTGEGFDWVQVEAIDEGEADGAEHLTIRVRPATDPNTPRPDVAHFFSDDATSSFMVRREGTTVTAAVYGRNEKPNTAAEKLVDKARNLAVASGAIAAASKFQWKSLVEGLVRE</sequence>
<protein>
    <recommendedName>
        <fullName evidence="4">DUF1990 family protein</fullName>
    </recommendedName>
</protein>
<accession>A0ABP8GKC8</accession>
<gene>
    <name evidence="2" type="ORF">GCM10023184_14240</name>
</gene>
<feature type="region of interest" description="Disordered" evidence="1">
    <location>
        <begin position="1"/>
        <end position="28"/>
    </location>
</feature>